<accession>A0A2I0CR00</accession>
<evidence type="ECO:0000256" key="2">
    <source>
        <dbReference type="SAM" id="Phobius"/>
    </source>
</evidence>
<reference evidence="3" key="5">
    <citation type="submission" date="2024-05" db="EMBL/GenBank/DDBJ databases">
        <authorList>
            <person name="Sun Q."/>
            <person name="Sedlacek I."/>
        </authorList>
    </citation>
    <scope>NUCLEOTIDE SEQUENCE</scope>
    <source>
        <strain evidence="3">CCM 8778</strain>
    </source>
</reference>
<organism evidence="4 5">
    <name type="scientific">Pseudomonas fluvialis</name>
    <dbReference type="NCBI Taxonomy" id="1793966"/>
    <lineage>
        <taxon>Bacteria</taxon>
        <taxon>Pseudomonadati</taxon>
        <taxon>Pseudomonadota</taxon>
        <taxon>Gammaproteobacteria</taxon>
        <taxon>Pseudomonadales</taxon>
        <taxon>Pseudomonadaceae</taxon>
        <taxon>Pseudomonas</taxon>
    </lineage>
</organism>
<feature type="transmembrane region" description="Helical" evidence="2">
    <location>
        <begin position="6"/>
        <end position="34"/>
    </location>
</feature>
<evidence type="ECO:0000313" key="6">
    <source>
        <dbReference type="Proteomes" id="UP000655550"/>
    </source>
</evidence>
<evidence type="ECO:0000313" key="5">
    <source>
        <dbReference type="Proteomes" id="UP000242861"/>
    </source>
</evidence>
<dbReference type="Proteomes" id="UP000655550">
    <property type="component" value="Unassembled WGS sequence"/>
</dbReference>
<dbReference type="AlphaFoldDB" id="A0A2I0CR00"/>
<reference evidence="6" key="4">
    <citation type="journal article" date="2019" name="Int. J. Syst. Evol. Microbiol.">
        <title>The Global Catalogue of Microorganisms (GCM) 10K type strain sequencing project: providing services to taxonomists for standard genome sequencing and annotation.</title>
        <authorList>
            <consortium name="The Broad Institute Genomics Platform"/>
            <consortium name="The Broad Institute Genome Sequencing Center for Infectious Disease"/>
            <person name="Wu L."/>
            <person name="Ma J."/>
        </authorList>
    </citation>
    <scope>NUCLEOTIDE SEQUENCE [LARGE SCALE GENOMIC DNA]</scope>
    <source>
        <strain evidence="6">CCM 8778</strain>
    </source>
</reference>
<dbReference type="RefSeq" id="WP_093986235.1">
    <property type="nucleotide sequence ID" value="NZ_BMDE01000011.1"/>
</dbReference>
<feature type="transmembrane region" description="Helical" evidence="2">
    <location>
        <begin position="46"/>
        <end position="68"/>
    </location>
</feature>
<evidence type="ECO:0000313" key="3">
    <source>
        <dbReference type="EMBL" id="GGH96899.1"/>
    </source>
</evidence>
<dbReference type="NCBIfam" id="TIGR01300">
    <property type="entry name" value="CPA3_mnhG_phaG"/>
    <property type="match status" value="1"/>
</dbReference>
<dbReference type="PANTHER" id="PTHR34703:SF1">
    <property type="entry name" value="ANTIPORTER SUBUNIT MNHG2-RELATED"/>
    <property type="match status" value="1"/>
</dbReference>
<keyword evidence="2" id="KW-1133">Transmembrane helix</keyword>
<dbReference type="PANTHER" id="PTHR34703">
    <property type="entry name" value="ANTIPORTER SUBUNIT MNHG2-RELATED"/>
    <property type="match status" value="1"/>
</dbReference>
<sequence length="119" mass="12175">MNLPDHLLPWLASLCLLLGALLSLLGALGVWRLPDAYSRLHAASKAGALGAMLLFAGAALGSAGAWSWPALAGILALLLSAPLGAHAIARAAYRAGDKPRLGPLGDDLQRASQPPPGER</sequence>
<protein>
    <submittedName>
        <fullName evidence="4">Cation:proton antiporter</fullName>
    </submittedName>
</protein>
<comment type="caution">
    <text evidence="4">The sequence shown here is derived from an EMBL/GenBank/DDBJ whole genome shotgun (WGS) entry which is preliminary data.</text>
</comment>
<feature type="transmembrane region" description="Helical" evidence="2">
    <location>
        <begin position="74"/>
        <end position="93"/>
    </location>
</feature>
<evidence type="ECO:0000313" key="4">
    <source>
        <dbReference type="EMBL" id="PKF71595.1"/>
    </source>
</evidence>
<dbReference type="GO" id="GO:0015385">
    <property type="term" value="F:sodium:proton antiporter activity"/>
    <property type="evidence" value="ECO:0007669"/>
    <property type="project" value="TreeGrafter"/>
</dbReference>
<name>A0A2I0CR00_9PSED</name>
<dbReference type="EMBL" id="PIYS01000012">
    <property type="protein sequence ID" value="PKF71595.1"/>
    <property type="molecule type" value="Genomic_DNA"/>
</dbReference>
<keyword evidence="6" id="KW-1185">Reference proteome</keyword>
<dbReference type="EMBL" id="BMDE01000011">
    <property type="protein sequence ID" value="GGH96899.1"/>
    <property type="molecule type" value="Genomic_DNA"/>
</dbReference>
<dbReference type="Pfam" id="PF03334">
    <property type="entry name" value="PhaG_MnhG_YufB"/>
    <property type="match status" value="1"/>
</dbReference>
<evidence type="ECO:0000256" key="1">
    <source>
        <dbReference type="SAM" id="MobiDB-lite"/>
    </source>
</evidence>
<dbReference type="Proteomes" id="UP000242861">
    <property type="component" value="Unassembled WGS sequence"/>
</dbReference>
<reference evidence="5" key="3">
    <citation type="submission" date="2017-12" db="EMBL/GenBank/DDBJ databases">
        <authorList>
            <person name="Yu X.-Y."/>
        </authorList>
    </citation>
    <scope>NUCLEOTIDE SEQUENCE [LARGE SCALE GENOMIC DNA]</scope>
    <source>
        <strain evidence="5">ZYSR67-Z</strain>
    </source>
</reference>
<reference evidence="3" key="1">
    <citation type="journal article" date="2014" name="Int. J. Syst. Evol. Microbiol.">
        <title>Complete genome of a new Firmicutes species belonging to the dominant human colonic microbiota ('Ruminococcus bicirculans') reveals two chromosomes and a selective capacity to utilize plant glucans.</title>
        <authorList>
            <consortium name="NISC Comparative Sequencing Program"/>
            <person name="Wegmann U."/>
            <person name="Louis P."/>
            <person name="Goesmann A."/>
            <person name="Henrissat B."/>
            <person name="Duncan S.H."/>
            <person name="Flint H.J."/>
        </authorList>
    </citation>
    <scope>NUCLEOTIDE SEQUENCE</scope>
    <source>
        <strain evidence="3">CCM 8778</strain>
    </source>
</reference>
<reference evidence="4" key="2">
    <citation type="submission" date="2017-12" db="EMBL/GenBank/DDBJ databases">
        <authorList>
            <person name="Hurst M.R.H."/>
        </authorList>
    </citation>
    <scope>NUCLEOTIDE SEQUENCE [LARGE SCALE GENOMIC DNA]</scope>
    <source>
        <strain evidence="4">ZYSR67-Z</strain>
    </source>
</reference>
<dbReference type="InterPro" id="IPR005133">
    <property type="entry name" value="PhaG_MnhG_YufB"/>
</dbReference>
<proteinExistence type="predicted"/>
<feature type="region of interest" description="Disordered" evidence="1">
    <location>
        <begin position="97"/>
        <end position="119"/>
    </location>
</feature>
<keyword evidence="2" id="KW-0472">Membrane</keyword>
<keyword evidence="2" id="KW-0812">Transmembrane</keyword>
<gene>
    <name evidence="4" type="ORF">CW360_07665</name>
    <name evidence="3" type="ORF">GCM10007363_29550</name>
</gene>